<proteinExistence type="inferred from homology"/>
<dbReference type="NCBIfam" id="TIGR01350">
    <property type="entry name" value="lipoamide_DH"/>
    <property type="match status" value="1"/>
</dbReference>
<dbReference type="Pfam" id="PF07992">
    <property type="entry name" value="Pyr_redox_2"/>
    <property type="match status" value="1"/>
</dbReference>
<protein>
    <recommendedName>
        <fullName evidence="3 11">Dihydrolipoyl dehydrogenase</fullName>
        <ecNumber evidence="2 11">1.8.1.4</ecNumber>
    </recommendedName>
</protein>
<feature type="domain" description="Pyridine nucleotide-disulphide oxidoreductase dimerisation" evidence="12">
    <location>
        <begin position="344"/>
        <end position="453"/>
    </location>
</feature>
<dbReference type="InterPro" id="IPR001100">
    <property type="entry name" value="Pyr_nuc-diS_OxRdtase"/>
</dbReference>
<name>A0ABS5RX63_9HYPH</name>
<dbReference type="InterPro" id="IPR036188">
    <property type="entry name" value="FAD/NAD-bd_sf"/>
</dbReference>
<dbReference type="EC" id="1.8.1.4" evidence="2 11"/>
<feature type="domain" description="FAD/NAD(P)-binding" evidence="13">
    <location>
        <begin position="7"/>
        <end position="325"/>
    </location>
</feature>
<accession>A0ABS5RX63</accession>
<evidence type="ECO:0000259" key="13">
    <source>
        <dbReference type="Pfam" id="PF07992"/>
    </source>
</evidence>
<dbReference type="PANTHER" id="PTHR22912">
    <property type="entry name" value="DISULFIDE OXIDOREDUCTASE"/>
    <property type="match status" value="1"/>
</dbReference>
<keyword evidence="5 11" id="KW-0274">FAD</keyword>
<dbReference type="PRINTS" id="PR00411">
    <property type="entry name" value="PNDRDTASEI"/>
</dbReference>
<keyword evidence="7 11" id="KW-0520">NAD</keyword>
<dbReference type="SUPFAM" id="SSF55424">
    <property type="entry name" value="FAD/NAD-linked reductases, dimerisation (C-terminal) domain"/>
    <property type="match status" value="1"/>
</dbReference>
<dbReference type="Gene3D" id="3.50.50.60">
    <property type="entry name" value="FAD/NAD(P)-binding domain"/>
    <property type="match status" value="2"/>
</dbReference>
<evidence type="ECO:0000256" key="9">
    <source>
        <dbReference type="ARBA" id="ARBA00023284"/>
    </source>
</evidence>
<comment type="catalytic activity">
    <reaction evidence="10 11">
        <text>N(6)-[(R)-dihydrolipoyl]-L-lysyl-[protein] + NAD(+) = N(6)-[(R)-lipoyl]-L-lysyl-[protein] + NADH + H(+)</text>
        <dbReference type="Rhea" id="RHEA:15045"/>
        <dbReference type="Rhea" id="RHEA-COMP:10474"/>
        <dbReference type="Rhea" id="RHEA-COMP:10475"/>
        <dbReference type="ChEBI" id="CHEBI:15378"/>
        <dbReference type="ChEBI" id="CHEBI:57540"/>
        <dbReference type="ChEBI" id="CHEBI:57945"/>
        <dbReference type="ChEBI" id="CHEBI:83099"/>
        <dbReference type="ChEBI" id="CHEBI:83100"/>
        <dbReference type="EC" id="1.8.1.4"/>
    </reaction>
</comment>
<evidence type="ECO:0000256" key="4">
    <source>
        <dbReference type="ARBA" id="ARBA00022630"/>
    </source>
</evidence>
<keyword evidence="9 11" id="KW-0676">Redox-active center</keyword>
<dbReference type="PIRSF" id="PIRSF000350">
    <property type="entry name" value="Mercury_reductase_MerA"/>
    <property type="match status" value="1"/>
</dbReference>
<dbReference type="PROSITE" id="PS00076">
    <property type="entry name" value="PYRIDINE_REDOX_1"/>
    <property type="match status" value="1"/>
</dbReference>
<dbReference type="SUPFAM" id="SSF51905">
    <property type="entry name" value="FAD/NAD(P)-binding domain"/>
    <property type="match status" value="1"/>
</dbReference>
<dbReference type="InterPro" id="IPR004099">
    <property type="entry name" value="Pyr_nucl-diS_OxRdtase_dimer"/>
</dbReference>
<evidence type="ECO:0000256" key="8">
    <source>
        <dbReference type="ARBA" id="ARBA00023157"/>
    </source>
</evidence>
<evidence type="ECO:0000256" key="10">
    <source>
        <dbReference type="ARBA" id="ARBA00049187"/>
    </source>
</evidence>
<dbReference type="Gene3D" id="3.30.390.30">
    <property type="match status" value="1"/>
</dbReference>
<evidence type="ECO:0000313" key="15">
    <source>
        <dbReference type="Proteomes" id="UP001297272"/>
    </source>
</evidence>
<comment type="similarity">
    <text evidence="1 11">Belongs to the class-I pyridine nucleotide-disulfide oxidoreductase family.</text>
</comment>
<dbReference type="InterPro" id="IPR050151">
    <property type="entry name" value="Class-I_Pyr_Nuc-Dis_Oxidored"/>
</dbReference>
<dbReference type="PRINTS" id="PR00368">
    <property type="entry name" value="FADPNR"/>
</dbReference>
<evidence type="ECO:0000259" key="12">
    <source>
        <dbReference type="Pfam" id="PF02852"/>
    </source>
</evidence>
<dbReference type="PANTHER" id="PTHR22912:SF160">
    <property type="entry name" value="DIHYDROLIPOYL DEHYDROGENASE"/>
    <property type="match status" value="1"/>
</dbReference>
<keyword evidence="15" id="KW-1185">Reference proteome</keyword>
<evidence type="ECO:0000256" key="2">
    <source>
        <dbReference type="ARBA" id="ARBA00012608"/>
    </source>
</evidence>
<dbReference type="GO" id="GO:0004148">
    <property type="term" value="F:dihydrolipoyl dehydrogenase (NADH) activity"/>
    <property type="evidence" value="ECO:0007669"/>
    <property type="project" value="UniProtKB-EC"/>
</dbReference>
<evidence type="ECO:0000256" key="3">
    <source>
        <dbReference type="ARBA" id="ARBA00016961"/>
    </source>
</evidence>
<dbReference type="InterPro" id="IPR016156">
    <property type="entry name" value="FAD/NAD-linked_Rdtase_dimer_sf"/>
</dbReference>
<evidence type="ECO:0000256" key="6">
    <source>
        <dbReference type="ARBA" id="ARBA00023002"/>
    </source>
</evidence>
<keyword evidence="6 11" id="KW-0560">Oxidoreductase</keyword>
<comment type="miscellaneous">
    <text evidence="11">The active site is a redox-active disulfide bond.</text>
</comment>
<comment type="caution">
    <text evidence="14">The sequence shown here is derived from an EMBL/GenBank/DDBJ whole genome shotgun (WGS) entry which is preliminary data.</text>
</comment>
<gene>
    <name evidence="14" type="primary">lpdA</name>
    <name evidence="14" type="ORF">JYU29_12900</name>
</gene>
<dbReference type="InterPro" id="IPR006258">
    <property type="entry name" value="Lipoamide_DH"/>
</dbReference>
<evidence type="ECO:0000256" key="5">
    <source>
        <dbReference type="ARBA" id="ARBA00022827"/>
    </source>
</evidence>
<reference evidence="14 15" key="1">
    <citation type="submission" date="2021-03" db="EMBL/GenBank/DDBJ databases">
        <title>Tianweitania aestuarii sp. nov., isolated from a tidal flat.</title>
        <authorList>
            <person name="Park S."/>
            <person name="Yoon J.-H."/>
        </authorList>
    </citation>
    <scope>NUCLEOTIDE SEQUENCE [LARGE SCALE GENOMIC DNA]</scope>
    <source>
        <strain evidence="14 15">BSSL-BM11</strain>
    </source>
</reference>
<evidence type="ECO:0000313" key="14">
    <source>
        <dbReference type="EMBL" id="MBS9721582.1"/>
    </source>
</evidence>
<dbReference type="InterPro" id="IPR023753">
    <property type="entry name" value="FAD/NAD-binding_dom"/>
</dbReference>
<keyword evidence="4 11" id="KW-0285">Flavoprotein</keyword>
<evidence type="ECO:0000256" key="11">
    <source>
        <dbReference type="RuleBase" id="RU003692"/>
    </source>
</evidence>
<evidence type="ECO:0000256" key="7">
    <source>
        <dbReference type="ARBA" id="ARBA00023027"/>
    </source>
</evidence>
<dbReference type="Proteomes" id="UP001297272">
    <property type="component" value="Unassembled WGS sequence"/>
</dbReference>
<organism evidence="14 15">
    <name type="scientific">Tianweitania aestuarii</name>
    <dbReference type="NCBI Taxonomy" id="2814886"/>
    <lineage>
        <taxon>Bacteria</taxon>
        <taxon>Pseudomonadati</taxon>
        <taxon>Pseudomonadota</taxon>
        <taxon>Alphaproteobacteria</taxon>
        <taxon>Hyphomicrobiales</taxon>
        <taxon>Phyllobacteriaceae</taxon>
        <taxon>Tianweitania</taxon>
    </lineage>
</organism>
<dbReference type="RefSeq" id="WP_213985228.1">
    <property type="nucleotide sequence ID" value="NZ_JAFMNX010000003.1"/>
</dbReference>
<keyword evidence="8" id="KW-1015">Disulfide bond</keyword>
<dbReference type="Pfam" id="PF02852">
    <property type="entry name" value="Pyr_redox_dim"/>
    <property type="match status" value="1"/>
</dbReference>
<evidence type="ECO:0000256" key="1">
    <source>
        <dbReference type="ARBA" id="ARBA00007532"/>
    </source>
</evidence>
<dbReference type="EMBL" id="JAFMNX010000003">
    <property type="protein sequence ID" value="MBS9721582.1"/>
    <property type="molecule type" value="Genomic_DNA"/>
</dbReference>
<comment type="cofactor">
    <cofactor evidence="11">
        <name>FAD</name>
        <dbReference type="ChEBI" id="CHEBI:57692"/>
    </cofactor>
    <text evidence="11">Binds 1 FAD per subunit.</text>
</comment>
<sequence length="463" mass="48214">MTDHRCKVLVIGGGPGGYVAGIRAGQLGLDTILVEAARVGGTCLNVGCIPSKAMIHVAEQFELAHRFTGNNALGISVSSPKVDLPTAMAWKDGVVDKLTGGVSGLLRKAKVRVVEGTATFKDGKTVQVARSDGESDTITAENIIIATGSESVELPFLPFGDDVISSTGALALDAVPGKLCVVGGGYIGLELGIAYSKLGSAVTIVEMADRVLPLYDAELTGPVTKRLDELGITVLTGAKVTGARDGSVEVGDAAGANQRIAADKILVTVGRRPFTRGLGLENLALDMDRAFIKVDDRCQTSMRGVYAIGDVTGEPMLAHRAMAQGEIVAGVLAGKNESWDKRCIPAICFTDPEIVSAGLLPEDAKAAGFETIVANFPFRANGRAMTMEREDGFIRIVARKDNHLVLGIQAVGAGISEMAAGFGLAIEMGACLEDIAGTIHSHPTRGEALQEAAFKALGHALHM</sequence>
<dbReference type="InterPro" id="IPR012999">
    <property type="entry name" value="Pyr_OxRdtase_I_AS"/>
</dbReference>